<reference evidence="4" key="1">
    <citation type="submission" date="2019-10" db="EMBL/GenBank/DDBJ databases">
        <title>Antimicrobial potential of Antarctic Bacteria.</title>
        <authorList>
            <person name="Benaud N."/>
            <person name="Edwards R.J."/>
            <person name="Ferrari B.C."/>
        </authorList>
    </citation>
    <scope>NUCLEOTIDE SEQUENCE [LARGE SCALE GENOMIC DNA]</scope>
    <source>
        <strain evidence="4">NBSH44</strain>
    </source>
</reference>
<dbReference type="Pfam" id="PF13581">
    <property type="entry name" value="HATPase_c_2"/>
    <property type="match status" value="1"/>
</dbReference>
<evidence type="ECO:0000313" key="3">
    <source>
        <dbReference type="EMBL" id="QNE76795.1"/>
    </source>
</evidence>
<keyword evidence="4" id="KW-1185">Reference proteome</keyword>
<sequence>MSSGDGAVIRRWSRHPRCVGQARSELRTALDRWGLALLSDDALLVLSELMTNAGQHAKVSPGREIETRFLVVNGNLRIEVHDASEALPKVSEPDLEACGQRGLLLVAAVADTWGFGDRIGPGKVVWAQLRLGATTDDGVRHG</sequence>
<dbReference type="GO" id="GO:0005524">
    <property type="term" value="F:ATP binding"/>
    <property type="evidence" value="ECO:0007669"/>
    <property type="project" value="UniProtKB-KW"/>
</dbReference>
<dbReference type="PANTHER" id="PTHR35526:SF3">
    <property type="entry name" value="ANTI-SIGMA-F FACTOR RSBW"/>
    <property type="match status" value="1"/>
</dbReference>
<organism evidence="3 4">
    <name type="scientific">Streptomyces finlayi</name>
    <dbReference type="NCBI Taxonomy" id="67296"/>
    <lineage>
        <taxon>Bacteria</taxon>
        <taxon>Bacillati</taxon>
        <taxon>Actinomycetota</taxon>
        <taxon>Actinomycetes</taxon>
        <taxon>Kitasatosporales</taxon>
        <taxon>Streptomycetaceae</taxon>
        <taxon>Streptomyces</taxon>
    </lineage>
</organism>
<dbReference type="Proteomes" id="UP000515307">
    <property type="component" value="Chromosome"/>
</dbReference>
<keyword evidence="1" id="KW-0723">Serine/threonine-protein kinase</keyword>
<dbReference type="InterPro" id="IPR050267">
    <property type="entry name" value="Anti-sigma-factor_SerPK"/>
</dbReference>
<keyword evidence="1" id="KW-0418">Kinase</keyword>
<name>A0A7G7BN80_9ACTN</name>
<dbReference type="KEGG" id="sfiy:F0344_21170"/>
<gene>
    <name evidence="3" type="ORF">F0344_21170</name>
</gene>
<feature type="domain" description="Histidine kinase/HSP90-like ATPase" evidence="2">
    <location>
        <begin position="16"/>
        <end position="127"/>
    </location>
</feature>
<dbReference type="PANTHER" id="PTHR35526">
    <property type="entry name" value="ANTI-SIGMA-F FACTOR RSBW-RELATED"/>
    <property type="match status" value="1"/>
</dbReference>
<dbReference type="CDD" id="cd16936">
    <property type="entry name" value="HATPase_RsbW-like"/>
    <property type="match status" value="1"/>
</dbReference>
<dbReference type="SUPFAM" id="SSF55874">
    <property type="entry name" value="ATPase domain of HSP90 chaperone/DNA topoisomerase II/histidine kinase"/>
    <property type="match status" value="1"/>
</dbReference>
<dbReference type="InterPro" id="IPR003594">
    <property type="entry name" value="HATPase_dom"/>
</dbReference>
<proteinExistence type="predicted"/>
<dbReference type="RefSeq" id="WP_185300290.1">
    <property type="nucleotide sequence ID" value="NZ_CP045702.1"/>
</dbReference>
<dbReference type="Gene3D" id="3.30.565.10">
    <property type="entry name" value="Histidine kinase-like ATPase, C-terminal domain"/>
    <property type="match status" value="1"/>
</dbReference>
<keyword evidence="3" id="KW-0067">ATP-binding</keyword>
<keyword evidence="1" id="KW-0808">Transferase</keyword>
<dbReference type="InterPro" id="IPR036890">
    <property type="entry name" value="HATPase_C_sf"/>
</dbReference>
<dbReference type="GO" id="GO:0004674">
    <property type="term" value="F:protein serine/threonine kinase activity"/>
    <property type="evidence" value="ECO:0007669"/>
    <property type="project" value="UniProtKB-KW"/>
</dbReference>
<protein>
    <submittedName>
        <fullName evidence="3">ATP-binding protein</fullName>
    </submittedName>
</protein>
<evidence type="ECO:0000259" key="2">
    <source>
        <dbReference type="Pfam" id="PF13581"/>
    </source>
</evidence>
<keyword evidence="3" id="KW-0547">Nucleotide-binding</keyword>
<evidence type="ECO:0000313" key="4">
    <source>
        <dbReference type="Proteomes" id="UP000515307"/>
    </source>
</evidence>
<accession>A0A7G7BN80</accession>
<dbReference type="AlphaFoldDB" id="A0A7G7BN80"/>
<dbReference type="EMBL" id="CP045702">
    <property type="protein sequence ID" value="QNE76795.1"/>
    <property type="molecule type" value="Genomic_DNA"/>
</dbReference>
<evidence type="ECO:0000256" key="1">
    <source>
        <dbReference type="ARBA" id="ARBA00022527"/>
    </source>
</evidence>